<keyword evidence="10" id="KW-0131">Cell cycle</keyword>
<evidence type="ECO:0000256" key="4">
    <source>
        <dbReference type="ARBA" id="ARBA00022454"/>
    </source>
</evidence>
<evidence type="ECO:0000256" key="11">
    <source>
        <dbReference type="ARBA" id="ARBA00023328"/>
    </source>
</evidence>
<evidence type="ECO:0000256" key="12">
    <source>
        <dbReference type="SAM" id="Coils"/>
    </source>
</evidence>
<evidence type="ECO:0000256" key="3">
    <source>
        <dbReference type="ARBA" id="ARBA00007804"/>
    </source>
</evidence>
<evidence type="ECO:0000256" key="2">
    <source>
        <dbReference type="ARBA" id="ARBA00004629"/>
    </source>
</evidence>
<keyword evidence="9" id="KW-0539">Nucleus</keyword>
<evidence type="ECO:0000313" key="13">
    <source>
        <dbReference type="EMBL" id="CRZ10211.1"/>
    </source>
</evidence>
<dbReference type="PANTHER" id="PTHR22142">
    <property type="match status" value="1"/>
</dbReference>
<evidence type="ECO:0000256" key="1">
    <source>
        <dbReference type="ARBA" id="ARBA00004123"/>
    </source>
</evidence>
<dbReference type="GO" id="GO:0005634">
    <property type="term" value="C:nucleus"/>
    <property type="evidence" value="ECO:0007669"/>
    <property type="project" value="UniProtKB-SubCell"/>
</dbReference>
<keyword evidence="11" id="KW-0137">Centromere</keyword>
<reference evidence="13" key="1">
    <citation type="submission" date="2015-04" db="EMBL/GenBank/DDBJ databases">
        <title>The genome sequence of the plant pathogenic Rhizarian Plasmodiophora brassicae reveals insights in its biotrophic life cycle and the origin of chitin synthesis.</title>
        <authorList>
            <person name="Schwelm A."/>
            <person name="Fogelqvist J."/>
            <person name="Knaust A."/>
            <person name="Julke S."/>
            <person name="Lilja T."/>
            <person name="Dhandapani V."/>
            <person name="Bonilla-Rosso G."/>
            <person name="Karlsson M."/>
            <person name="Shevchenko A."/>
            <person name="Choi S.R."/>
            <person name="Kim H.G."/>
            <person name="Park J.Y."/>
            <person name="Lim Y.P."/>
            <person name="Ludwig-Muller J."/>
            <person name="Dixelius C."/>
        </authorList>
    </citation>
    <scope>NUCLEOTIDE SEQUENCE</scope>
    <source>
        <tissue evidence="13">Potato root galls</tissue>
    </source>
</reference>
<sequence length="231" mass="26176">NQYHAQKHKNITDLVVCLSIMANLAETCAVLEELTAVFNSDDDPALLTHVLETVSQAESSWQAKQVQVQTIISDLTAAVQALQEEIASCPQQQYTEELLRTEVEESRLKAEISNLQNKKQAATEKLTQIKKEDEELQRSRTEELNMVNSQLPHIKHMINLYSCISNITWDFDVPETEIKGTVFLPKVQHAKPFHFKDIAAEGVPKTANALWDLMWLNHTSHEKDQVASELS</sequence>
<dbReference type="PANTHER" id="PTHR22142:SF2">
    <property type="entry name" value="KINETOCHORE PROTEIN SPC24"/>
    <property type="match status" value="1"/>
</dbReference>
<comment type="subcellular location">
    <subcellularLocation>
        <location evidence="2">Chromosome</location>
        <location evidence="2">Centromere</location>
        <location evidence="2">Kinetochore</location>
    </subcellularLocation>
    <subcellularLocation>
        <location evidence="1">Nucleus</location>
    </subcellularLocation>
</comment>
<dbReference type="AlphaFoldDB" id="A0A0H5R8U3"/>
<keyword evidence="6" id="KW-0498">Mitosis</keyword>
<name>A0A0H5R8U3_9EUKA</name>
<evidence type="ECO:0000256" key="7">
    <source>
        <dbReference type="ARBA" id="ARBA00022838"/>
    </source>
</evidence>
<dbReference type="GO" id="GO:0008017">
    <property type="term" value="F:microtubule binding"/>
    <property type="evidence" value="ECO:0007669"/>
    <property type="project" value="TreeGrafter"/>
</dbReference>
<proteinExistence type="inferred from homology"/>
<accession>A0A0H5R8U3</accession>
<evidence type="ECO:0000256" key="10">
    <source>
        <dbReference type="ARBA" id="ARBA00023306"/>
    </source>
</evidence>
<evidence type="ECO:0000256" key="6">
    <source>
        <dbReference type="ARBA" id="ARBA00022776"/>
    </source>
</evidence>
<feature type="non-terminal residue" evidence="13">
    <location>
        <position position="1"/>
    </location>
</feature>
<organism evidence="13">
    <name type="scientific">Spongospora subterranea</name>
    <dbReference type="NCBI Taxonomy" id="70186"/>
    <lineage>
        <taxon>Eukaryota</taxon>
        <taxon>Sar</taxon>
        <taxon>Rhizaria</taxon>
        <taxon>Endomyxa</taxon>
        <taxon>Phytomyxea</taxon>
        <taxon>Plasmodiophorida</taxon>
        <taxon>Plasmodiophoridae</taxon>
        <taxon>Spongospora</taxon>
    </lineage>
</organism>
<evidence type="ECO:0000256" key="8">
    <source>
        <dbReference type="ARBA" id="ARBA00023054"/>
    </source>
</evidence>
<evidence type="ECO:0000256" key="5">
    <source>
        <dbReference type="ARBA" id="ARBA00022618"/>
    </source>
</evidence>
<keyword evidence="4" id="KW-0158">Chromosome</keyword>
<evidence type="ECO:0008006" key="14">
    <source>
        <dbReference type="Google" id="ProtNLM"/>
    </source>
</evidence>
<dbReference type="Gene3D" id="3.30.160.570">
    <property type="entry name" value="Ncd80 complex, Spc24 subunit"/>
    <property type="match status" value="1"/>
</dbReference>
<comment type="similarity">
    <text evidence="3">Belongs to the SPC24 family.</text>
</comment>
<dbReference type="InterPro" id="IPR013252">
    <property type="entry name" value="Ndc80_Spc24"/>
</dbReference>
<keyword evidence="7" id="KW-0995">Kinetochore</keyword>
<dbReference type="GO" id="GO:0007059">
    <property type="term" value="P:chromosome segregation"/>
    <property type="evidence" value="ECO:0007669"/>
    <property type="project" value="TreeGrafter"/>
</dbReference>
<dbReference type="EMBL" id="HACM01009769">
    <property type="protein sequence ID" value="CRZ10211.1"/>
    <property type="molecule type" value="Transcribed_RNA"/>
</dbReference>
<evidence type="ECO:0000256" key="9">
    <source>
        <dbReference type="ARBA" id="ARBA00023242"/>
    </source>
</evidence>
<protein>
    <recommendedName>
        <fullName evidence="14">Kinetochore protein Spc24</fullName>
    </recommendedName>
</protein>
<keyword evidence="5" id="KW-0132">Cell division</keyword>
<dbReference type="GO" id="GO:0031262">
    <property type="term" value="C:Ndc80 complex"/>
    <property type="evidence" value="ECO:0007669"/>
    <property type="project" value="TreeGrafter"/>
</dbReference>
<feature type="coiled-coil region" evidence="12">
    <location>
        <begin position="98"/>
        <end position="139"/>
    </location>
</feature>
<dbReference type="GO" id="GO:0051301">
    <property type="term" value="P:cell division"/>
    <property type="evidence" value="ECO:0007669"/>
    <property type="project" value="UniProtKB-KW"/>
</dbReference>
<keyword evidence="8 12" id="KW-0175">Coiled coil</keyword>